<dbReference type="EMBL" id="CP073041">
    <property type="protein sequence ID" value="UXE60037.1"/>
    <property type="molecule type" value="Genomic_DNA"/>
</dbReference>
<dbReference type="Gene3D" id="3.40.50.1390">
    <property type="entry name" value="Resolvase, N-terminal catalytic domain"/>
    <property type="match status" value="1"/>
</dbReference>
<feature type="compositionally biased region" description="Basic residues" evidence="2">
    <location>
        <begin position="115"/>
        <end position="124"/>
    </location>
</feature>
<dbReference type="InterPro" id="IPR006119">
    <property type="entry name" value="Resolv_N"/>
</dbReference>
<protein>
    <submittedName>
        <fullName evidence="4">Recombinase family protein</fullName>
    </submittedName>
</protein>
<dbReference type="PROSITE" id="PS51737">
    <property type="entry name" value="RECOMBINASE_DNA_BIND"/>
    <property type="match status" value="1"/>
</dbReference>
<dbReference type="KEGG" id="wna:KA717_30885"/>
<gene>
    <name evidence="4" type="ORF">KA717_30885</name>
</gene>
<dbReference type="Gene3D" id="3.90.1750.20">
    <property type="entry name" value="Putative Large Serine Recombinase, Chain B, Domain 2"/>
    <property type="match status" value="1"/>
</dbReference>
<dbReference type="GO" id="GO:0003677">
    <property type="term" value="F:DNA binding"/>
    <property type="evidence" value="ECO:0007669"/>
    <property type="project" value="InterPro"/>
</dbReference>
<name>A0A977KUA9_9CYAN</name>
<dbReference type="InterPro" id="IPR011109">
    <property type="entry name" value="DNA_bind_recombinase_dom"/>
</dbReference>
<dbReference type="InterPro" id="IPR038109">
    <property type="entry name" value="DNA_bind_recomb_sf"/>
</dbReference>
<dbReference type="InterPro" id="IPR050639">
    <property type="entry name" value="SSR_resolvase"/>
</dbReference>
<dbReference type="Pfam" id="PF00239">
    <property type="entry name" value="Resolvase"/>
    <property type="match status" value="1"/>
</dbReference>
<evidence type="ECO:0000256" key="2">
    <source>
        <dbReference type="SAM" id="MobiDB-lite"/>
    </source>
</evidence>
<sequence length="437" mass="50687">MRIIAYLYSDPCLESPPDRFMWGVEVDQVYVDLGNYQQLENLLQDCQLSPPNYLLVRRLEELGANLTQIGDRLTTLESLGIEIIAIEQDYSTTSPPSRPQWLQLLENIQQQQQRQRQKQGHARNRVQGLPPPGKAPYGYRREQGRYILDRTTAPIIKDFFEHYLLYASLREAIRYLDKRYGKKIAVSTGHNWLKNPVYRGNLSYHNQDVIVGNHPAILSREEAAQIDRLLRRGSDFAARTASAPRSLAGLVFCQVCQSSFTVSQVKPQKTKNPAKTYLYLRAANCQSQPKCRAINYEQILFKIISQICQDLPATVAQLNLPNLDQMKQGIRHAIQEKEETIQKLPTLESQGLLDSQIIELQIYKFKTEIAQLRQQLDQLPPEELKKIIKTVAIPQFWLDLSEIERRFYFREFIRQIQITPPKKSTNSDWQIKLVFVF</sequence>
<dbReference type="PANTHER" id="PTHR30461">
    <property type="entry name" value="DNA-INVERTASE FROM LAMBDOID PROPHAGE"/>
    <property type="match status" value="1"/>
</dbReference>
<dbReference type="Proteomes" id="UP001065613">
    <property type="component" value="Chromosome"/>
</dbReference>
<comment type="similarity">
    <text evidence="1">Belongs to the site-specific recombinase resolvase family.</text>
</comment>
<dbReference type="Pfam" id="PF07508">
    <property type="entry name" value="Recombinase"/>
    <property type="match status" value="1"/>
</dbReference>
<feature type="domain" description="Recombinase" evidence="3">
    <location>
        <begin position="136"/>
        <end position="236"/>
    </location>
</feature>
<evidence type="ECO:0000256" key="1">
    <source>
        <dbReference type="ARBA" id="ARBA00009913"/>
    </source>
</evidence>
<accession>A0A977KUA9</accession>
<dbReference type="GO" id="GO:0000150">
    <property type="term" value="F:DNA strand exchange activity"/>
    <property type="evidence" value="ECO:0007669"/>
    <property type="project" value="InterPro"/>
</dbReference>
<dbReference type="SUPFAM" id="SSF53041">
    <property type="entry name" value="Resolvase-like"/>
    <property type="match status" value="1"/>
</dbReference>
<organism evidence="4">
    <name type="scientific">Woronichinia naegeliana WA131</name>
    <dbReference type="NCBI Taxonomy" id="2824559"/>
    <lineage>
        <taxon>Bacteria</taxon>
        <taxon>Bacillati</taxon>
        <taxon>Cyanobacteriota</taxon>
        <taxon>Cyanophyceae</taxon>
        <taxon>Synechococcales</taxon>
        <taxon>Coelosphaeriaceae</taxon>
        <taxon>Woronichinia</taxon>
    </lineage>
</organism>
<dbReference type="SMART" id="SM00857">
    <property type="entry name" value="Resolvase"/>
    <property type="match status" value="1"/>
</dbReference>
<dbReference type="PANTHER" id="PTHR30461:SF26">
    <property type="entry name" value="RESOLVASE HOMOLOG YNEB"/>
    <property type="match status" value="1"/>
</dbReference>
<evidence type="ECO:0000313" key="4">
    <source>
        <dbReference type="EMBL" id="UXE60037.1"/>
    </source>
</evidence>
<dbReference type="InterPro" id="IPR036162">
    <property type="entry name" value="Resolvase-like_N_sf"/>
</dbReference>
<dbReference type="AlphaFoldDB" id="A0A977KUA9"/>
<proteinExistence type="inferred from homology"/>
<feature type="region of interest" description="Disordered" evidence="2">
    <location>
        <begin position="112"/>
        <end position="136"/>
    </location>
</feature>
<reference evidence="4" key="1">
    <citation type="submission" date="2021-04" db="EMBL/GenBank/DDBJ databases">
        <title>Genome sequence of Woronichinia naegeliana from Washington state freshwater lake bloom.</title>
        <authorList>
            <person name="Dreher T.W."/>
        </authorList>
    </citation>
    <scope>NUCLEOTIDE SEQUENCE</scope>
    <source>
        <strain evidence="4">WA131</strain>
    </source>
</reference>
<evidence type="ECO:0000259" key="3">
    <source>
        <dbReference type="PROSITE" id="PS51737"/>
    </source>
</evidence>